<name>A0A3P6SIH5_CYLGO</name>
<feature type="chain" id="PRO_5018206045" evidence="1">
    <location>
        <begin position="19"/>
        <end position="52"/>
    </location>
</feature>
<reference evidence="2 3" key="1">
    <citation type="submission" date="2018-11" db="EMBL/GenBank/DDBJ databases">
        <authorList>
            <consortium name="Pathogen Informatics"/>
        </authorList>
    </citation>
    <scope>NUCLEOTIDE SEQUENCE [LARGE SCALE GENOMIC DNA]</scope>
</reference>
<gene>
    <name evidence="2" type="ORF">CGOC_LOCUS7158</name>
</gene>
<organism evidence="2 3">
    <name type="scientific">Cylicostephanus goldi</name>
    <name type="common">Nematode worm</name>
    <dbReference type="NCBI Taxonomy" id="71465"/>
    <lineage>
        <taxon>Eukaryota</taxon>
        <taxon>Metazoa</taxon>
        <taxon>Ecdysozoa</taxon>
        <taxon>Nematoda</taxon>
        <taxon>Chromadorea</taxon>
        <taxon>Rhabditida</taxon>
        <taxon>Rhabditina</taxon>
        <taxon>Rhabditomorpha</taxon>
        <taxon>Strongyloidea</taxon>
        <taxon>Strongylidae</taxon>
        <taxon>Cylicostephanus</taxon>
    </lineage>
</organism>
<accession>A0A3P6SIH5</accession>
<evidence type="ECO:0000256" key="1">
    <source>
        <dbReference type="SAM" id="SignalP"/>
    </source>
</evidence>
<feature type="signal peptide" evidence="1">
    <location>
        <begin position="1"/>
        <end position="18"/>
    </location>
</feature>
<sequence>MNWFFLAAELLHSSGTVALQVYVCNVYELVESVDGNKALEFCIPNIYVHKSQ</sequence>
<keyword evidence="1" id="KW-0732">Signal</keyword>
<dbReference type="EMBL" id="UYRV01024534">
    <property type="protein sequence ID" value="VDK75752.1"/>
    <property type="molecule type" value="Genomic_DNA"/>
</dbReference>
<keyword evidence="3" id="KW-1185">Reference proteome</keyword>
<evidence type="ECO:0000313" key="2">
    <source>
        <dbReference type="EMBL" id="VDK75752.1"/>
    </source>
</evidence>
<dbReference type="AlphaFoldDB" id="A0A3P6SIH5"/>
<proteinExistence type="predicted"/>
<evidence type="ECO:0000313" key="3">
    <source>
        <dbReference type="Proteomes" id="UP000271889"/>
    </source>
</evidence>
<dbReference type="Proteomes" id="UP000271889">
    <property type="component" value="Unassembled WGS sequence"/>
</dbReference>
<protein>
    <submittedName>
        <fullName evidence="2">Uncharacterized protein</fullName>
    </submittedName>
</protein>